<gene>
    <name evidence="2" type="ORF">EKL98_08825</name>
</gene>
<dbReference type="RefSeq" id="WP_126463410.1">
    <property type="nucleotide sequence ID" value="NZ_RYDJ01000008.1"/>
</dbReference>
<name>A0A3S0PIT5_9FLAO</name>
<sequence length="75" mass="8657">MIELFGLKSFQQILLLLFLLGFIFGVLFGIYLFIPDKFKYYSVIPALPAFYIISKGLYQNSTLFFTDLKSITTKS</sequence>
<proteinExistence type="predicted"/>
<organism evidence="2 3">
    <name type="scientific">Flavobacterium bomense</name>
    <dbReference type="NCBI Taxonomy" id="2497483"/>
    <lineage>
        <taxon>Bacteria</taxon>
        <taxon>Pseudomonadati</taxon>
        <taxon>Bacteroidota</taxon>
        <taxon>Flavobacteriia</taxon>
        <taxon>Flavobacteriales</taxon>
        <taxon>Flavobacteriaceae</taxon>
        <taxon>Flavobacterium</taxon>
    </lineage>
</organism>
<accession>A0A3S0PIT5</accession>
<dbReference type="Proteomes" id="UP000280825">
    <property type="component" value="Unassembled WGS sequence"/>
</dbReference>
<keyword evidence="1" id="KW-0472">Membrane</keyword>
<evidence type="ECO:0000313" key="2">
    <source>
        <dbReference type="EMBL" id="RTZ04642.1"/>
    </source>
</evidence>
<evidence type="ECO:0000313" key="3">
    <source>
        <dbReference type="Proteomes" id="UP000280825"/>
    </source>
</evidence>
<comment type="caution">
    <text evidence="2">The sequence shown here is derived from an EMBL/GenBank/DDBJ whole genome shotgun (WGS) entry which is preliminary data.</text>
</comment>
<keyword evidence="3" id="KW-1185">Reference proteome</keyword>
<keyword evidence="1" id="KW-1133">Transmembrane helix</keyword>
<dbReference type="AlphaFoldDB" id="A0A3S0PIT5"/>
<protein>
    <submittedName>
        <fullName evidence="2">Uncharacterized protein</fullName>
    </submittedName>
</protein>
<keyword evidence="1" id="KW-0812">Transmembrane</keyword>
<evidence type="ECO:0000256" key="1">
    <source>
        <dbReference type="SAM" id="Phobius"/>
    </source>
</evidence>
<feature type="transmembrane region" description="Helical" evidence="1">
    <location>
        <begin position="12"/>
        <end position="34"/>
    </location>
</feature>
<dbReference type="EMBL" id="RYDJ01000008">
    <property type="protein sequence ID" value="RTZ04642.1"/>
    <property type="molecule type" value="Genomic_DNA"/>
</dbReference>
<reference evidence="2 3" key="1">
    <citation type="submission" date="2018-12" db="EMBL/GenBank/DDBJ databases">
        <title>Flavobacterium sp. nov., isolated from glacier ice.</title>
        <authorList>
            <person name="Liu Q."/>
            <person name="Xin Y.-H."/>
        </authorList>
    </citation>
    <scope>NUCLEOTIDE SEQUENCE [LARGE SCALE GENOMIC DNA]</scope>
    <source>
        <strain evidence="2 3">RB1N8</strain>
    </source>
</reference>